<protein>
    <submittedName>
        <fullName evidence="2">Uncharacterized protein</fullName>
    </submittedName>
</protein>
<sequence length="72" mass="7826">MSDTLHMRFPPERPSGSVPGVISHDRRAEYAALRVAASNGTSEAELRNMVELAAEDARALADFYIKGIVPRG</sequence>
<reference evidence="2 3" key="1">
    <citation type="journal article" date="2018" name="Nat. Biotechnol.">
        <title>A standardized bacterial taxonomy based on genome phylogeny substantially revises the tree of life.</title>
        <authorList>
            <person name="Parks D.H."/>
            <person name="Chuvochina M."/>
            <person name="Waite D.W."/>
            <person name="Rinke C."/>
            <person name="Skarshewski A."/>
            <person name="Chaumeil P.A."/>
            <person name="Hugenholtz P."/>
        </authorList>
    </citation>
    <scope>NUCLEOTIDE SEQUENCE [LARGE SCALE GENOMIC DNA]</scope>
    <source>
        <strain evidence="2">UBA8739</strain>
    </source>
</reference>
<feature type="compositionally biased region" description="Basic and acidic residues" evidence="1">
    <location>
        <begin position="1"/>
        <end position="11"/>
    </location>
</feature>
<name>A0A3B9IRR6_9PROT</name>
<comment type="caution">
    <text evidence="2">The sequence shown here is derived from an EMBL/GenBank/DDBJ whole genome shotgun (WGS) entry which is preliminary data.</text>
</comment>
<evidence type="ECO:0000313" key="2">
    <source>
        <dbReference type="EMBL" id="HAE49899.1"/>
    </source>
</evidence>
<dbReference type="Proteomes" id="UP000257706">
    <property type="component" value="Unassembled WGS sequence"/>
</dbReference>
<dbReference type="EMBL" id="DMAI01000345">
    <property type="protein sequence ID" value="HAE49899.1"/>
    <property type="molecule type" value="Genomic_DNA"/>
</dbReference>
<gene>
    <name evidence="2" type="ORF">DCK97_21020</name>
</gene>
<feature type="region of interest" description="Disordered" evidence="1">
    <location>
        <begin position="1"/>
        <end position="21"/>
    </location>
</feature>
<dbReference type="AlphaFoldDB" id="A0A3B9IRR6"/>
<accession>A0A3B9IRR6</accession>
<evidence type="ECO:0000313" key="3">
    <source>
        <dbReference type="Proteomes" id="UP000257706"/>
    </source>
</evidence>
<organism evidence="2 3">
    <name type="scientific">Tistrella mobilis</name>
    <dbReference type="NCBI Taxonomy" id="171437"/>
    <lineage>
        <taxon>Bacteria</taxon>
        <taxon>Pseudomonadati</taxon>
        <taxon>Pseudomonadota</taxon>
        <taxon>Alphaproteobacteria</taxon>
        <taxon>Geminicoccales</taxon>
        <taxon>Geminicoccaceae</taxon>
        <taxon>Tistrella</taxon>
    </lineage>
</organism>
<proteinExistence type="predicted"/>
<evidence type="ECO:0000256" key="1">
    <source>
        <dbReference type="SAM" id="MobiDB-lite"/>
    </source>
</evidence>